<keyword evidence="4 6" id="KW-0805">Transcription regulation</keyword>
<evidence type="ECO:0000256" key="1">
    <source>
        <dbReference type="ARBA" id="ARBA00005952"/>
    </source>
</evidence>
<keyword evidence="2 6" id="KW-0889">Transcription antitermination</keyword>
<dbReference type="InterPro" id="IPR011605">
    <property type="entry name" value="NusB_fam"/>
</dbReference>
<evidence type="ECO:0000313" key="8">
    <source>
        <dbReference type="EMBL" id="KKP69970.1"/>
    </source>
</evidence>
<keyword evidence="3 6" id="KW-0694">RNA-binding</keyword>
<evidence type="ECO:0000256" key="4">
    <source>
        <dbReference type="ARBA" id="ARBA00023015"/>
    </source>
</evidence>
<dbReference type="Pfam" id="PF01029">
    <property type="entry name" value="NusB"/>
    <property type="match status" value="1"/>
</dbReference>
<evidence type="ECO:0000256" key="3">
    <source>
        <dbReference type="ARBA" id="ARBA00022884"/>
    </source>
</evidence>
<feature type="domain" description="NusB/RsmB/TIM44" evidence="7">
    <location>
        <begin position="11"/>
        <end position="134"/>
    </location>
</feature>
<reference evidence="8 9" key="1">
    <citation type="journal article" date="2015" name="Nature">
        <title>rRNA introns, odd ribosomes, and small enigmatic genomes across a large radiation of phyla.</title>
        <authorList>
            <person name="Brown C.T."/>
            <person name="Hug L.A."/>
            <person name="Thomas B.C."/>
            <person name="Sharon I."/>
            <person name="Castelle C.J."/>
            <person name="Singh A."/>
            <person name="Wilkins M.J."/>
            <person name="Williams K.H."/>
            <person name="Banfield J.F."/>
        </authorList>
    </citation>
    <scope>NUCLEOTIDE SEQUENCE [LARGE SCALE GENOMIC DNA]</scope>
</reference>
<dbReference type="InterPro" id="IPR006027">
    <property type="entry name" value="NusB_RsmB_TIM44"/>
</dbReference>
<dbReference type="AlphaFoldDB" id="A0A0G0E3S3"/>
<dbReference type="InterPro" id="IPR035926">
    <property type="entry name" value="NusB-like_sf"/>
</dbReference>
<dbReference type="HAMAP" id="MF_00073">
    <property type="entry name" value="NusB"/>
    <property type="match status" value="1"/>
</dbReference>
<proteinExistence type="inferred from homology"/>
<sequence length="150" mass="16801">MKTKTDPRHCARQIALQTLFEWSMHSSNPQDIANRIIKETDNNKLDFNLLSEIISNVVSNREKIDLQIEVAAPAWPISQISKIDLTILRIASAELQYIKGIPNKVSIDEAVELSKEFSGDTSSKFINGVLGTILKNIEHLKNVEKGDSKS</sequence>
<comment type="similarity">
    <text evidence="1 6">Belongs to the NusB family.</text>
</comment>
<dbReference type="NCBIfam" id="TIGR01951">
    <property type="entry name" value="nusB"/>
    <property type="match status" value="1"/>
</dbReference>
<dbReference type="GO" id="GO:0003723">
    <property type="term" value="F:RNA binding"/>
    <property type="evidence" value="ECO:0007669"/>
    <property type="project" value="UniProtKB-UniRule"/>
</dbReference>
<evidence type="ECO:0000313" key="9">
    <source>
        <dbReference type="Proteomes" id="UP000034581"/>
    </source>
</evidence>
<dbReference type="EMBL" id="LBQB01000002">
    <property type="protein sequence ID" value="KKP69970.1"/>
    <property type="molecule type" value="Genomic_DNA"/>
</dbReference>
<protein>
    <recommendedName>
        <fullName evidence="6">Transcription antitermination protein NusB</fullName>
    </recommendedName>
    <alternativeName>
        <fullName evidence="6">Antitermination factor NusB</fullName>
    </alternativeName>
</protein>
<comment type="function">
    <text evidence="6">Involved in transcription antitermination. Required for transcription of ribosomal RNA (rRNA) genes. Binds specifically to the boxA antiterminator sequence of the ribosomal RNA (rrn) operons.</text>
</comment>
<dbReference type="GO" id="GO:0005829">
    <property type="term" value="C:cytosol"/>
    <property type="evidence" value="ECO:0007669"/>
    <property type="project" value="TreeGrafter"/>
</dbReference>
<evidence type="ECO:0000256" key="5">
    <source>
        <dbReference type="ARBA" id="ARBA00023163"/>
    </source>
</evidence>
<dbReference type="GO" id="GO:0031564">
    <property type="term" value="P:transcription antitermination"/>
    <property type="evidence" value="ECO:0007669"/>
    <property type="project" value="UniProtKB-KW"/>
</dbReference>
<accession>A0A0G0E3S3</accession>
<gene>
    <name evidence="6" type="primary">nusB</name>
    <name evidence="8" type="ORF">UR67_C0002G0090</name>
</gene>
<keyword evidence="5 6" id="KW-0804">Transcription</keyword>
<dbReference type="GO" id="GO:0006353">
    <property type="term" value="P:DNA-templated transcription termination"/>
    <property type="evidence" value="ECO:0007669"/>
    <property type="project" value="UniProtKB-UniRule"/>
</dbReference>
<organism evidence="8 9">
    <name type="scientific">candidate division CPR3 bacterium GW2011_GWF2_35_18</name>
    <dbReference type="NCBI Taxonomy" id="1618350"/>
    <lineage>
        <taxon>Bacteria</taxon>
        <taxon>Bacteria division CPR3</taxon>
    </lineage>
</organism>
<dbReference type="STRING" id="1618350.UR67_C0002G0090"/>
<evidence type="ECO:0000256" key="6">
    <source>
        <dbReference type="HAMAP-Rule" id="MF_00073"/>
    </source>
</evidence>
<evidence type="ECO:0000259" key="7">
    <source>
        <dbReference type="Pfam" id="PF01029"/>
    </source>
</evidence>
<comment type="caution">
    <text evidence="8">The sequence shown here is derived from an EMBL/GenBank/DDBJ whole genome shotgun (WGS) entry which is preliminary data.</text>
</comment>
<dbReference type="PANTHER" id="PTHR11078:SF3">
    <property type="entry name" value="ANTITERMINATION NUSB DOMAIN-CONTAINING PROTEIN"/>
    <property type="match status" value="1"/>
</dbReference>
<evidence type="ECO:0000256" key="2">
    <source>
        <dbReference type="ARBA" id="ARBA00022814"/>
    </source>
</evidence>
<dbReference type="PANTHER" id="PTHR11078">
    <property type="entry name" value="N UTILIZATION SUBSTANCE PROTEIN B-RELATED"/>
    <property type="match status" value="1"/>
</dbReference>
<dbReference type="Gene3D" id="1.10.940.10">
    <property type="entry name" value="NusB-like"/>
    <property type="match status" value="1"/>
</dbReference>
<dbReference type="Proteomes" id="UP000034581">
    <property type="component" value="Unassembled WGS sequence"/>
</dbReference>
<dbReference type="SUPFAM" id="SSF48013">
    <property type="entry name" value="NusB-like"/>
    <property type="match status" value="1"/>
</dbReference>
<name>A0A0G0E3S3_UNCC3</name>